<dbReference type="EMBL" id="CP097510">
    <property type="protein sequence ID" value="URE28087.1"/>
    <property type="molecule type" value="Genomic_DNA"/>
</dbReference>
<keyword evidence="11" id="KW-0831">Ubiquinone biosynthesis</keyword>
<evidence type="ECO:0000256" key="13">
    <source>
        <dbReference type="SAM" id="MobiDB-lite"/>
    </source>
</evidence>
<comment type="catalytic activity">
    <reaction evidence="11">
        <text>a 3-demethylubiquinone + S-adenosyl-L-methionine = a ubiquinone + S-adenosyl-L-homocysteine</text>
        <dbReference type="Rhea" id="RHEA:81215"/>
        <dbReference type="Rhea" id="RHEA-COMP:9565"/>
        <dbReference type="Rhea" id="RHEA-COMP:19654"/>
        <dbReference type="ChEBI" id="CHEBI:16389"/>
        <dbReference type="ChEBI" id="CHEBI:57856"/>
        <dbReference type="ChEBI" id="CHEBI:59789"/>
        <dbReference type="ChEBI" id="CHEBI:231825"/>
    </reaction>
</comment>
<keyword evidence="9" id="KW-0694">RNA-binding</keyword>
<dbReference type="PROSITE" id="PS51194">
    <property type="entry name" value="HELICASE_CTER"/>
    <property type="match status" value="1"/>
</dbReference>
<dbReference type="GO" id="GO:0016787">
    <property type="term" value="F:hydrolase activity"/>
    <property type="evidence" value="ECO:0007669"/>
    <property type="project" value="UniProtKB-KW"/>
</dbReference>
<evidence type="ECO:0000256" key="1">
    <source>
        <dbReference type="ARBA" id="ARBA00009718"/>
    </source>
</evidence>
<dbReference type="Gene3D" id="3.40.50.300">
    <property type="entry name" value="P-loop containing nucleotide triphosphate hydrolases"/>
    <property type="match status" value="2"/>
</dbReference>
<feature type="binding site" evidence="11">
    <location>
        <position position="214"/>
    </location>
    <ligand>
        <name>Mg(2+)</name>
        <dbReference type="ChEBI" id="CHEBI:18420"/>
    </ligand>
</feature>
<reference evidence="17" key="1">
    <citation type="submission" date="2022-05" db="EMBL/GenBank/DDBJ databases">
        <title>The Musa troglodytarum L. genome provides insights into the mechanism of non-climacteric behaviour and enrichment of carotenoids.</title>
        <authorList>
            <person name="Wang J."/>
        </authorList>
    </citation>
    <scope>NUCLEOTIDE SEQUENCE</scope>
    <source>
        <tissue evidence="17">Leaf</tissue>
    </source>
</reference>
<dbReference type="Pfam" id="PF04438">
    <property type="entry name" value="zf-HIT"/>
    <property type="match status" value="1"/>
</dbReference>
<dbReference type="AlphaFoldDB" id="A0A9E7KQM2"/>
<dbReference type="CDD" id="cd23022">
    <property type="entry name" value="zf-HIT_DDX59"/>
    <property type="match status" value="1"/>
</dbReference>
<feature type="compositionally biased region" description="Polar residues" evidence="13">
    <location>
        <begin position="56"/>
        <end position="76"/>
    </location>
</feature>
<feature type="region of interest" description="Disordered" evidence="13">
    <location>
        <begin position="48"/>
        <end position="76"/>
    </location>
</feature>
<dbReference type="SMART" id="SM00487">
    <property type="entry name" value="DEXDc"/>
    <property type="match status" value="1"/>
</dbReference>
<keyword evidence="18" id="KW-1185">Reference proteome</keyword>
<comment type="catalytic activity">
    <reaction evidence="11">
        <text>a 3-demethylubiquinol + S-adenosyl-L-methionine = a ubiquinol + S-adenosyl-L-homocysteine + H(+)</text>
        <dbReference type="Rhea" id="RHEA:44380"/>
        <dbReference type="Rhea" id="RHEA-COMP:9566"/>
        <dbReference type="Rhea" id="RHEA-COMP:10914"/>
        <dbReference type="ChEBI" id="CHEBI:15378"/>
        <dbReference type="ChEBI" id="CHEBI:17976"/>
        <dbReference type="ChEBI" id="CHEBI:57856"/>
        <dbReference type="ChEBI" id="CHEBI:59789"/>
        <dbReference type="ChEBI" id="CHEBI:84422"/>
        <dbReference type="EC" id="2.1.1.64"/>
    </reaction>
</comment>
<proteinExistence type="inferred from homology"/>
<dbReference type="PANTHER" id="PTHR47958">
    <property type="entry name" value="ATP-DEPENDENT RNA HELICASE DBP3"/>
    <property type="match status" value="1"/>
</dbReference>
<dbReference type="Gene3D" id="3.40.50.150">
    <property type="entry name" value="Vaccinia Virus protein VP39"/>
    <property type="match status" value="1"/>
</dbReference>
<evidence type="ECO:0000256" key="12">
    <source>
        <dbReference type="PROSITE-ProRule" id="PRU00552"/>
    </source>
</evidence>
<dbReference type="GO" id="GO:0003723">
    <property type="term" value="F:RNA binding"/>
    <property type="evidence" value="ECO:0007669"/>
    <property type="project" value="UniProtKB-KW"/>
</dbReference>
<accession>A0A9E7KQM2</accession>
<evidence type="ECO:0000259" key="15">
    <source>
        <dbReference type="PROSITE" id="PS51194"/>
    </source>
</evidence>
<keyword evidence="11" id="KW-0999">Mitochondrion inner membrane</keyword>
<feature type="domain" description="DEAD-box RNA helicase Q" evidence="16">
    <location>
        <begin position="457"/>
        <end position="485"/>
    </location>
</feature>
<feature type="binding site" evidence="11">
    <location>
        <position position="144"/>
    </location>
    <ligand>
        <name>S-adenosyl-L-methionine</name>
        <dbReference type="ChEBI" id="CHEBI:59789"/>
    </ligand>
</feature>
<dbReference type="EC" id="2.1.1.114" evidence="11"/>
<dbReference type="GO" id="GO:0008270">
    <property type="term" value="F:zinc ion binding"/>
    <property type="evidence" value="ECO:0007669"/>
    <property type="project" value="UniProtKB-KW"/>
</dbReference>
<dbReference type="GO" id="GO:0061542">
    <property type="term" value="F:3-demethylubiquinol 3-O-methyltransferase activity"/>
    <property type="evidence" value="ECO:0007669"/>
    <property type="project" value="UniProtKB-UniRule"/>
</dbReference>
<feature type="binding site" evidence="11">
    <location>
        <position position="165"/>
    </location>
    <ligand>
        <name>S-adenosyl-L-methionine</name>
        <dbReference type="ChEBI" id="CHEBI:59789"/>
    </ligand>
</feature>
<feature type="short sequence motif" description="Q motif" evidence="12">
    <location>
        <begin position="457"/>
        <end position="485"/>
    </location>
</feature>
<dbReference type="InterPro" id="IPR001650">
    <property type="entry name" value="Helicase_C-like"/>
</dbReference>
<comment type="similarity">
    <text evidence="11">Belongs to the class I-like SAM-binding methyltransferase superfamily. UbiG/COQ3 family.</text>
</comment>
<gene>
    <name evidence="11" type="primary">COQ3</name>
    <name evidence="17" type="ORF">MUK42_06565</name>
</gene>
<dbReference type="InterPro" id="IPR027417">
    <property type="entry name" value="P-loop_NTPase"/>
</dbReference>
<feature type="binding site" evidence="11">
    <location>
        <position position="215"/>
    </location>
    <ligand>
        <name>Mg(2+)</name>
        <dbReference type="ChEBI" id="CHEBI:18420"/>
    </ligand>
</feature>
<feature type="binding site" evidence="11">
    <location>
        <position position="211"/>
    </location>
    <ligand>
        <name>Mg(2+)</name>
        <dbReference type="ChEBI" id="CHEBI:18420"/>
    </ligand>
</feature>
<keyword evidence="6" id="KW-0347">Helicase</keyword>
<dbReference type="Pfam" id="PF13489">
    <property type="entry name" value="Methyltransf_23"/>
    <property type="match status" value="1"/>
</dbReference>
<dbReference type="GO" id="GO:0032259">
    <property type="term" value="P:methylation"/>
    <property type="evidence" value="ECO:0007669"/>
    <property type="project" value="UniProtKB-KW"/>
</dbReference>
<comment type="function">
    <text evidence="11">O-methyltransferase required for two non-consecutive steps during ubiquinone biosynthesis. Catalyzes the 2 O-methylation of 3,4-dihydroxy-5-(all-trans-polyprenyl)benzoic acid into 4-hydroxy-3-methoxy-5-(all-trans-polyprenyl)benzoic acid. Also catalyzes the last step of ubiquinone biosynthesis by mediating methylation of 3-demethylubiquinone into ubiquinone. Also able to mediate the methylation of 3-demethylubiquinol into ubiquinol.</text>
</comment>
<keyword evidence="11" id="KW-0472">Membrane</keyword>
<evidence type="ECO:0000259" key="16">
    <source>
        <dbReference type="PROSITE" id="PS51195"/>
    </source>
</evidence>
<keyword evidence="8" id="KW-0067">ATP-binding</keyword>
<dbReference type="OrthoDB" id="360161at2759"/>
<evidence type="ECO:0000256" key="9">
    <source>
        <dbReference type="ARBA" id="ARBA00022884"/>
    </source>
</evidence>
<dbReference type="Gene3D" id="3.30.60.220">
    <property type="match status" value="1"/>
</dbReference>
<protein>
    <recommendedName>
        <fullName evidence="11">Ubiquinone biosynthesis O-methyltransferase, mitochondrial</fullName>
    </recommendedName>
    <alternativeName>
        <fullName evidence="11">3-demethylubiquinol 3-O-methyltransferase</fullName>
        <ecNumber evidence="11">2.1.1.64</ecNumber>
    </alternativeName>
    <alternativeName>
        <fullName evidence="11">3-demethylubiquinone 3-O-methyltransferase</fullName>
        <ecNumber evidence="11">2.1.1.-</ecNumber>
    </alternativeName>
    <alternativeName>
        <fullName evidence="11">Polyprenyldihydroxybenzoate methyltransferase</fullName>
        <ecNumber evidence="11">2.1.1.114</ecNumber>
    </alternativeName>
</protein>
<evidence type="ECO:0000256" key="7">
    <source>
        <dbReference type="ARBA" id="ARBA00022833"/>
    </source>
</evidence>
<evidence type="ECO:0000259" key="14">
    <source>
        <dbReference type="PROSITE" id="PS51192"/>
    </source>
</evidence>
<dbReference type="Pfam" id="PF00270">
    <property type="entry name" value="DEAD"/>
    <property type="match status" value="1"/>
</dbReference>
<evidence type="ECO:0000256" key="6">
    <source>
        <dbReference type="ARBA" id="ARBA00022806"/>
    </source>
</evidence>
<evidence type="ECO:0000256" key="3">
    <source>
        <dbReference type="ARBA" id="ARBA00022741"/>
    </source>
</evidence>
<dbReference type="InterPro" id="IPR014001">
    <property type="entry name" value="Helicase_ATP-bd"/>
</dbReference>
<feature type="domain" description="Helicase C-terminal" evidence="15">
    <location>
        <begin position="675"/>
        <end position="838"/>
    </location>
</feature>
<keyword evidence="11" id="KW-0460">Magnesium</keyword>
<dbReference type="Proteomes" id="UP001055439">
    <property type="component" value="Chromosome 8"/>
</dbReference>
<evidence type="ECO:0000256" key="4">
    <source>
        <dbReference type="ARBA" id="ARBA00022771"/>
    </source>
</evidence>
<dbReference type="EC" id="2.1.1.64" evidence="11"/>
<dbReference type="SMART" id="SM00490">
    <property type="entry name" value="HELICc"/>
    <property type="match status" value="1"/>
</dbReference>
<dbReference type="InterPro" id="IPR029063">
    <property type="entry name" value="SAM-dependent_MTases_sf"/>
</dbReference>
<evidence type="ECO:0000256" key="2">
    <source>
        <dbReference type="ARBA" id="ARBA00022723"/>
    </source>
</evidence>
<keyword evidence="11" id="KW-0496">Mitochondrion</keyword>
<dbReference type="SUPFAM" id="SSF53335">
    <property type="entry name" value="S-adenosyl-L-methionine-dependent methyltransferases"/>
    <property type="match status" value="1"/>
</dbReference>
<dbReference type="CDD" id="cd18787">
    <property type="entry name" value="SF2_C_DEAD"/>
    <property type="match status" value="1"/>
</dbReference>
<dbReference type="PROSITE" id="PS51192">
    <property type="entry name" value="HELICASE_ATP_BIND_1"/>
    <property type="match status" value="1"/>
</dbReference>
<comment type="catalytic activity">
    <reaction evidence="11">
        <text>a 3,4-dihydroxy-5-(all-trans-polyprenyl)benzoate + S-adenosyl-L-methionine = a 4-hydroxy-3-methoxy-5-(all-trans-polyprenyl)benzoate + S-adenosyl-L-homocysteine + H(+)</text>
        <dbReference type="Rhea" id="RHEA:44452"/>
        <dbReference type="Rhea" id="RHEA-COMP:10930"/>
        <dbReference type="Rhea" id="RHEA-COMP:10931"/>
        <dbReference type="ChEBI" id="CHEBI:15378"/>
        <dbReference type="ChEBI" id="CHEBI:57856"/>
        <dbReference type="ChEBI" id="CHEBI:59789"/>
        <dbReference type="ChEBI" id="CHEBI:64694"/>
        <dbReference type="ChEBI" id="CHEBI:84443"/>
        <dbReference type="EC" id="2.1.1.114"/>
    </reaction>
</comment>
<dbReference type="GO" id="GO:0003724">
    <property type="term" value="F:RNA helicase activity"/>
    <property type="evidence" value="ECO:0007669"/>
    <property type="project" value="UniProtKB-EC"/>
</dbReference>
<evidence type="ECO:0000256" key="8">
    <source>
        <dbReference type="ARBA" id="ARBA00022840"/>
    </source>
</evidence>
<keyword evidence="7" id="KW-0862">Zinc</keyword>
<comment type="subunit">
    <text evidence="11">Component of a multi-subunit COQ enzyme complex.</text>
</comment>
<dbReference type="EC" id="2.1.1.-" evidence="11"/>
<feature type="binding site" evidence="11">
    <location>
        <position position="113"/>
    </location>
    <ligand>
        <name>S-adenosyl-L-methionine</name>
        <dbReference type="ChEBI" id="CHEBI:59789"/>
    </ligand>
</feature>
<feature type="domain" description="Helicase ATP-binding" evidence="14">
    <location>
        <begin position="488"/>
        <end position="664"/>
    </location>
</feature>
<comment type="pathway">
    <text evidence="11">Cofactor biosynthesis; ubiquinone biosynthesis.</text>
</comment>
<comment type="catalytic activity">
    <reaction evidence="10">
        <text>ATP + H2O = ADP + phosphate + H(+)</text>
        <dbReference type="Rhea" id="RHEA:13065"/>
        <dbReference type="ChEBI" id="CHEBI:15377"/>
        <dbReference type="ChEBI" id="CHEBI:15378"/>
        <dbReference type="ChEBI" id="CHEBI:30616"/>
        <dbReference type="ChEBI" id="CHEBI:43474"/>
        <dbReference type="ChEBI" id="CHEBI:456216"/>
        <dbReference type="EC" id="3.6.4.13"/>
    </reaction>
</comment>
<dbReference type="GO" id="GO:0010420">
    <property type="term" value="F:polyprenyldihydroxybenzoate methyltransferase activity"/>
    <property type="evidence" value="ECO:0007669"/>
    <property type="project" value="UniProtKB-UniRule"/>
</dbReference>
<sequence length="855" mass="93229">MAWRLLWVLQRTSFSVPTISLRNPNCSPLYPSAASSPLLTKLWKRSHTDAAPLPSPTQKTRTGTESGDNAGAKSTSFRSSLNEAEVAKFAAIAETWWDSQGPFQTLHLMNPTRISFIRSTLCRHFRKDPFSARPFEGLKIVDVGCGGGILSEPLARMGATVTGIDAVEKNIKIAQIHAASDPLTSSIEYHCTTAEELVKENKKFDAAISLEVIEHVADPSDFCKSLAALTVPLGATVISTINRSMRSYATAIVAAEYLLNWLPKGTHQWSQFLTPEELVLILERASISVQEMAGFVYNPMTGDWSLTDDTSVNFIAFGTDMEGDQEASTADCAEAVDVGGDAEECPVKQRCQEQREALPGEPRCVICGRYGEYICDLTDDDVCSIECKTILLSRHERTRNPAPKLTHHVKIPIKDECFYVRDNDRDGSGGLTSIQIDSLRSKIGLCVKGAPIPAPVLSFSSCDLPEKLEKNLETAGYVIPTPVQMQAIPAALDNRNLLVSADTGSGKTASFLVPVISRCSGIRLRCVTELRNPLAMVLAPTRELCIQVEKEAKILGKGLPFKTALVVGGDPLAGQVYRIQNGVELIVGTPGRLIDLLTKHDIDLSEVSVLVLDEVDCILQRGFRDQVMQIVQALSQPQVLMLSATVSREVERMASSIAKHIICISAGNPSTPSSSVKQVIIWVESKKKKQKLFEILMSKQHFKPPVVVFVGSRLGADLLSEAISTATGIKALSIHGEKTMKERRESLELLLTGEVSILVSTGVLGRGVDLLKVHQVIIFDMPNSMEEYVHQVGRASRMGEAGTAIALVNEEDKNLFGELVQNLKSIGAAIPRELANSKYLGAYPSSHQKKRKFGS</sequence>
<dbReference type="InterPro" id="IPR007529">
    <property type="entry name" value="Znf_HIT"/>
</dbReference>
<evidence type="ECO:0000256" key="5">
    <source>
        <dbReference type="ARBA" id="ARBA00022801"/>
    </source>
</evidence>
<comment type="cofactor">
    <cofactor evidence="11">
        <name>Mg(2+)</name>
        <dbReference type="ChEBI" id="CHEBI:18420"/>
    </cofactor>
</comment>
<feature type="binding site" evidence="11">
    <location>
        <position position="210"/>
    </location>
    <ligand>
        <name>S-adenosyl-L-methionine</name>
        <dbReference type="ChEBI" id="CHEBI:59789"/>
    </ligand>
</feature>
<dbReference type="PROSITE" id="PS51195">
    <property type="entry name" value="Q_MOTIF"/>
    <property type="match status" value="1"/>
</dbReference>
<dbReference type="GO" id="GO:0031314">
    <property type="term" value="C:extrinsic component of mitochondrial inner membrane"/>
    <property type="evidence" value="ECO:0007669"/>
    <property type="project" value="UniProtKB-UniRule"/>
</dbReference>
<dbReference type="SUPFAM" id="SSF52540">
    <property type="entry name" value="P-loop containing nucleoside triphosphate hydrolases"/>
    <property type="match status" value="2"/>
</dbReference>
<keyword evidence="11" id="KW-0808">Transferase</keyword>
<dbReference type="NCBIfam" id="TIGR01983">
    <property type="entry name" value="UbiG"/>
    <property type="match status" value="1"/>
</dbReference>
<keyword evidence="11" id="KW-0949">S-adenosyl-L-methionine</keyword>
<comment type="subcellular location">
    <subcellularLocation>
        <location evidence="11">Mitochondrion inner membrane</location>
        <topology evidence="11">Peripheral membrane protein</topology>
        <orientation evidence="11">Matrix side</orientation>
    </subcellularLocation>
</comment>
<keyword evidence="5" id="KW-0378">Hydrolase</keyword>
<evidence type="ECO:0000256" key="11">
    <source>
        <dbReference type="HAMAP-Rule" id="MF_03190"/>
    </source>
</evidence>
<keyword evidence="4" id="KW-0863">Zinc-finger</keyword>
<keyword evidence="11" id="KW-0489">Methyltransferase</keyword>
<name>A0A9E7KQM2_9LILI</name>
<dbReference type="GO" id="GO:0005524">
    <property type="term" value="F:ATP binding"/>
    <property type="evidence" value="ECO:0007669"/>
    <property type="project" value="UniProtKB-KW"/>
</dbReference>
<organism evidence="17 18">
    <name type="scientific">Musa troglodytarum</name>
    <name type="common">fe'i banana</name>
    <dbReference type="NCBI Taxonomy" id="320322"/>
    <lineage>
        <taxon>Eukaryota</taxon>
        <taxon>Viridiplantae</taxon>
        <taxon>Streptophyta</taxon>
        <taxon>Embryophyta</taxon>
        <taxon>Tracheophyta</taxon>
        <taxon>Spermatophyta</taxon>
        <taxon>Magnoliopsida</taxon>
        <taxon>Liliopsida</taxon>
        <taxon>Zingiberales</taxon>
        <taxon>Musaceae</taxon>
        <taxon>Musa</taxon>
    </lineage>
</organism>
<dbReference type="HAMAP" id="MF_00472">
    <property type="entry name" value="UbiG"/>
    <property type="match status" value="1"/>
</dbReference>
<evidence type="ECO:0000256" key="10">
    <source>
        <dbReference type="ARBA" id="ARBA00047984"/>
    </source>
</evidence>
<evidence type="ECO:0000313" key="18">
    <source>
        <dbReference type="Proteomes" id="UP001055439"/>
    </source>
</evidence>
<dbReference type="Pfam" id="PF00271">
    <property type="entry name" value="Helicase_C"/>
    <property type="match status" value="1"/>
</dbReference>
<keyword evidence="2 11" id="KW-0479">Metal-binding</keyword>
<dbReference type="InterPro" id="IPR014014">
    <property type="entry name" value="RNA_helicase_DEAD_Q_motif"/>
</dbReference>
<comment type="similarity">
    <text evidence="1">Belongs to the DEAD box helicase family. DDX59 subfamily.</text>
</comment>
<keyword evidence="3" id="KW-0547">Nucleotide-binding</keyword>
<dbReference type="InterPro" id="IPR010233">
    <property type="entry name" value="UbiG_MeTrfase"/>
</dbReference>
<evidence type="ECO:0000313" key="17">
    <source>
        <dbReference type="EMBL" id="URE28087.1"/>
    </source>
</evidence>
<dbReference type="InterPro" id="IPR011545">
    <property type="entry name" value="DEAD/DEAH_box_helicase_dom"/>
</dbReference>
<dbReference type="FunFam" id="3.30.60.220:FF:000002">
    <property type="entry name" value="DEAD-box ATP-dependent RNA helicase 41"/>
    <property type="match status" value="1"/>
</dbReference>
<dbReference type="CDD" id="cd02440">
    <property type="entry name" value="AdoMet_MTases"/>
    <property type="match status" value="1"/>
</dbReference>